<dbReference type="Proteomes" id="UP001377804">
    <property type="component" value="Unassembled WGS sequence"/>
</dbReference>
<dbReference type="InterPro" id="IPR018690">
    <property type="entry name" value="DUF2187"/>
</dbReference>
<sequence length="68" mass="7812">MDKEKLAVGQTVKAKVEEDMKKPFSGTIEKIYENSVMLTITDNDKEDDNNVMELNKKIIVNLKNIKLK</sequence>
<reference evidence="1 2" key="1">
    <citation type="submission" date="2023-10" db="EMBL/GenBank/DDBJ databases">
        <title>Holzapfeliella saturejae sp. nov. isolated from Satureja montana flowers.</title>
        <authorList>
            <person name="Alcantara C."/>
            <person name="Zuniga M."/>
            <person name="Landete J.M."/>
            <person name="Monedero V."/>
        </authorList>
    </citation>
    <scope>NUCLEOTIDE SEQUENCE [LARGE SCALE GENOMIC DNA]</scope>
    <source>
        <strain evidence="1 2">He02</strain>
    </source>
</reference>
<evidence type="ECO:0000313" key="2">
    <source>
        <dbReference type="Proteomes" id="UP001377804"/>
    </source>
</evidence>
<protein>
    <submittedName>
        <fullName evidence="1">DUF2187 family protein</fullName>
    </submittedName>
</protein>
<comment type="caution">
    <text evidence="1">The sequence shown here is derived from an EMBL/GenBank/DDBJ whole genome shotgun (WGS) entry which is preliminary data.</text>
</comment>
<organism evidence="1 2">
    <name type="scientific">Holzapfeliella saturejae</name>
    <dbReference type="NCBI Taxonomy" id="3082953"/>
    <lineage>
        <taxon>Bacteria</taxon>
        <taxon>Bacillati</taxon>
        <taxon>Bacillota</taxon>
        <taxon>Bacilli</taxon>
        <taxon>Lactobacillales</taxon>
        <taxon>Lactobacillaceae</taxon>
        <taxon>Holzapfeliella</taxon>
    </lineage>
</organism>
<evidence type="ECO:0000313" key="1">
    <source>
        <dbReference type="EMBL" id="MEJ6347725.1"/>
    </source>
</evidence>
<dbReference type="RefSeq" id="WP_339968162.1">
    <property type="nucleotide sequence ID" value="NZ_JAWMWG010000001.1"/>
</dbReference>
<dbReference type="Pfam" id="PF09953">
    <property type="entry name" value="DUF2187"/>
    <property type="match status" value="1"/>
</dbReference>
<proteinExistence type="predicted"/>
<keyword evidence="2" id="KW-1185">Reference proteome</keyword>
<dbReference type="EMBL" id="JAWMWG010000001">
    <property type="protein sequence ID" value="MEJ6347725.1"/>
    <property type="molecule type" value="Genomic_DNA"/>
</dbReference>
<accession>A0ABU8SEA9</accession>
<name>A0ABU8SEA9_9LACO</name>
<gene>
    <name evidence="1" type="ORF">R4Y45_00415</name>
</gene>